<sequence length="878" mass="99189">MKFKLLLLQLFLVLSVLSAQSDVYERLPLTTGSRADLPSPAEFLGYELGQRFTEYARSVEYFRMLAEKSDRINIEKYGATYEQRPLLLLTISSLENMARIDEIKANQKTLVARTQVQGKDKEEINLDRHPVINSYSYNIHGNEASSTEAAMQVAWELATTNDPVMLDALRKTVNLLFVCINPDGRDRYVYWANSVARQTGGEEPRDLEHYAPWPNGRTNHYWFDLNRDWVWGVHPESRGHTTAYQEWMPQVHTDYHEQGYDANYFTVPGTTPRNLLLPDAYEVWADTFGRANITEFNKKGLSYFTRDRFDFYYPSYGSSYPSVMGAIGMLTEQGGIGGHRAVETEDGYVLTFRQRVYDHYTTSIAQVKAAARNRRELIDYSLEAWDPLNSKSDVNAYVIENDGSEFFEDVLKMLLLNGVEVLRTKETVSSSAINFRDGKQSNRSFPAGSLIIGTEQPRHLFVNSILSRDLQIEDSVMYDMSTWSAPLAYNLEAYSVASPISVDTEPVVWEDKIGKVITIGDASDRAYAYVIRWNQRTAPKALAKIWKMDYRVRAAHEPFTADDGTAFPAGSLIVLAGRNPDKTNIDADMRQLAQAFDVDIHRLATGRMKEGMDLASTRNFPVKQPKVALLVEPPFNVYTSGQIYFLFDWETELPVDRIRASTLMQTAIPKFGSRYGLADLNDYDVLILPEARNLDDVFGQDEQRKLKDWLSGGGTIVAVGSSAEFFTKESGFLKPQELSRPEDEDKEGAAALNYNERTDYFGKKRIPGSALNATVDVSHPLAFGVKSDVYTLKFGNTALVPDASLQSVGRYVPEGNELLAAGYASRPNLDSLAGKTWAGVRPYGRGRIVYFIDNPHYRMFWRGPSRMMQNAVMVVPGM</sequence>
<evidence type="ECO:0000256" key="1">
    <source>
        <dbReference type="SAM" id="SignalP"/>
    </source>
</evidence>
<name>A0A5C7FM83_9BACT</name>
<dbReference type="GO" id="GO:0008270">
    <property type="term" value="F:zinc ion binding"/>
    <property type="evidence" value="ECO:0007669"/>
    <property type="project" value="InterPro"/>
</dbReference>
<evidence type="ECO:0000313" key="3">
    <source>
        <dbReference type="EMBL" id="TXF91780.1"/>
    </source>
</evidence>
<keyword evidence="1" id="KW-0732">Signal</keyword>
<accession>A0A5C7FM83</accession>
<gene>
    <name evidence="3" type="ORF">FUA23_00925</name>
</gene>
<dbReference type="SUPFAM" id="SSF53187">
    <property type="entry name" value="Zn-dependent exopeptidases"/>
    <property type="match status" value="1"/>
</dbReference>
<protein>
    <submittedName>
        <fullName evidence="3">Peptidase M14</fullName>
    </submittedName>
</protein>
<dbReference type="Pfam" id="PF00246">
    <property type="entry name" value="Peptidase_M14"/>
    <property type="match status" value="1"/>
</dbReference>
<comment type="caution">
    <text evidence="3">The sequence shown here is derived from an EMBL/GenBank/DDBJ whole genome shotgun (WGS) entry which is preliminary data.</text>
</comment>
<dbReference type="Gene3D" id="3.40.50.880">
    <property type="match status" value="1"/>
</dbReference>
<dbReference type="SUPFAM" id="SSF52317">
    <property type="entry name" value="Class I glutamine amidotransferase-like"/>
    <property type="match status" value="1"/>
</dbReference>
<reference evidence="3 4" key="1">
    <citation type="submission" date="2019-08" db="EMBL/GenBank/DDBJ databases">
        <title>Lewinella sp. strain SSH13 Genome sequencing and assembly.</title>
        <authorList>
            <person name="Kim I."/>
        </authorList>
    </citation>
    <scope>NUCLEOTIDE SEQUENCE [LARGE SCALE GENOMIC DNA]</scope>
    <source>
        <strain evidence="3 4">SSH13</strain>
    </source>
</reference>
<feature type="signal peptide" evidence="1">
    <location>
        <begin position="1"/>
        <end position="21"/>
    </location>
</feature>
<dbReference type="GO" id="GO:0004181">
    <property type="term" value="F:metallocarboxypeptidase activity"/>
    <property type="evidence" value="ECO:0007669"/>
    <property type="project" value="InterPro"/>
</dbReference>
<dbReference type="OrthoDB" id="9767214at2"/>
<dbReference type="Proteomes" id="UP000321907">
    <property type="component" value="Unassembled WGS sequence"/>
</dbReference>
<dbReference type="AlphaFoldDB" id="A0A5C7FM83"/>
<dbReference type="EMBL" id="VOXD01000001">
    <property type="protein sequence ID" value="TXF91780.1"/>
    <property type="molecule type" value="Genomic_DNA"/>
</dbReference>
<dbReference type="InterPro" id="IPR029062">
    <property type="entry name" value="Class_I_gatase-like"/>
</dbReference>
<keyword evidence="4" id="KW-1185">Reference proteome</keyword>
<feature type="chain" id="PRO_5022824248" evidence="1">
    <location>
        <begin position="22"/>
        <end position="878"/>
    </location>
</feature>
<dbReference type="Gene3D" id="3.40.630.10">
    <property type="entry name" value="Zn peptidases"/>
    <property type="match status" value="1"/>
</dbReference>
<feature type="domain" description="Peptidase M14" evidence="2">
    <location>
        <begin position="63"/>
        <end position="234"/>
    </location>
</feature>
<evidence type="ECO:0000313" key="4">
    <source>
        <dbReference type="Proteomes" id="UP000321907"/>
    </source>
</evidence>
<dbReference type="RefSeq" id="WP_147928821.1">
    <property type="nucleotide sequence ID" value="NZ_VOXD01000001.1"/>
</dbReference>
<dbReference type="GO" id="GO:0006508">
    <property type="term" value="P:proteolysis"/>
    <property type="evidence" value="ECO:0007669"/>
    <property type="project" value="InterPro"/>
</dbReference>
<dbReference type="CDD" id="cd03143">
    <property type="entry name" value="A4_beta-galactosidase_middle_domain"/>
    <property type="match status" value="1"/>
</dbReference>
<evidence type="ECO:0000259" key="2">
    <source>
        <dbReference type="Pfam" id="PF00246"/>
    </source>
</evidence>
<proteinExistence type="predicted"/>
<organism evidence="3 4">
    <name type="scientific">Neolewinella aurantiaca</name>
    <dbReference type="NCBI Taxonomy" id="2602767"/>
    <lineage>
        <taxon>Bacteria</taxon>
        <taxon>Pseudomonadati</taxon>
        <taxon>Bacteroidota</taxon>
        <taxon>Saprospiria</taxon>
        <taxon>Saprospirales</taxon>
        <taxon>Lewinellaceae</taxon>
        <taxon>Neolewinella</taxon>
    </lineage>
</organism>
<dbReference type="InterPro" id="IPR000834">
    <property type="entry name" value="Peptidase_M14"/>
</dbReference>